<accession>A0A6A4SLN7</accession>
<gene>
    <name evidence="2" type="ORF">F2P81_013595</name>
</gene>
<dbReference type="EMBL" id="VEVO01000012">
    <property type="protein sequence ID" value="KAF0033529.1"/>
    <property type="molecule type" value="Genomic_DNA"/>
</dbReference>
<proteinExistence type="predicted"/>
<dbReference type="Proteomes" id="UP000438429">
    <property type="component" value="Unassembled WGS sequence"/>
</dbReference>
<reference evidence="2 3" key="1">
    <citation type="submission" date="2019-06" db="EMBL/GenBank/DDBJ databases">
        <title>Draft genomes of female and male turbot (Scophthalmus maximus).</title>
        <authorList>
            <person name="Xu H."/>
            <person name="Xu X.-W."/>
            <person name="Shao C."/>
            <person name="Chen S."/>
        </authorList>
    </citation>
    <scope>NUCLEOTIDE SEQUENCE [LARGE SCALE GENOMIC DNA]</scope>
    <source>
        <strain evidence="2">Ysfricsl-2016a</strain>
        <tissue evidence="2">Blood</tissue>
    </source>
</reference>
<feature type="region of interest" description="Disordered" evidence="1">
    <location>
        <begin position="53"/>
        <end position="79"/>
    </location>
</feature>
<organism evidence="2 3">
    <name type="scientific">Scophthalmus maximus</name>
    <name type="common">Turbot</name>
    <name type="synonym">Psetta maxima</name>
    <dbReference type="NCBI Taxonomy" id="52904"/>
    <lineage>
        <taxon>Eukaryota</taxon>
        <taxon>Metazoa</taxon>
        <taxon>Chordata</taxon>
        <taxon>Craniata</taxon>
        <taxon>Vertebrata</taxon>
        <taxon>Euteleostomi</taxon>
        <taxon>Actinopterygii</taxon>
        <taxon>Neopterygii</taxon>
        <taxon>Teleostei</taxon>
        <taxon>Neoteleostei</taxon>
        <taxon>Acanthomorphata</taxon>
        <taxon>Carangaria</taxon>
        <taxon>Pleuronectiformes</taxon>
        <taxon>Pleuronectoidei</taxon>
        <taxon>Scophthalmidae</taxon>
        <taxon>Scophthalmus</taxon>
    </lineage>
</organism>
<comment type="caution">
    <text evidence="2">The sequence shown here is derived from an EMBL/GenBank/DDBJ whole genome shotgun (WGS) entry which is preliminary data.</text>
</comment>
<dbReference type="AlphaFoldDB" id="A0A6A4SLN7"/>
<evidence type="ECO:0000313" key="2">
    <source>
        <dbReference type="EMBL" id="KAF0033529.1"/>
    </source>
</evidence>
<name>A0A6A4SLN7_SCOMX</name>
<sequence>MDKPLLHEYKESGVMLKSTAIMTGQAVDEGTINYERSQIPEVITVYYPLTSSESQQQQQQQYRDLAAEPEQQSLAQKNTRLDSREWTVQYLRSSS</sequence>
<evidence type="ECO:0000313" key="3">
    <source>
        <dbReference type="Proteomes" id="UP000438429"/>
    </source>
</evidence>
<evidence type="ECO:0000256" key="1">
    <source>
        <dbReference type="SAM" id="MobiDB-lite"/>
    </source>
</evidence>
<protein>
    <submittedName>
        <fullName evidence="2">Uncharacterized protein</fullName>
    </submittedName>
</protein>